<keyword evidence="4" id="KW-1185">Reference proteome</keyword>
<dbReference type="EMBL" id="JARVLH010000004">
    <property type="protein sequence ID" value="MEX5285500.1"/>
    <property type="molecule type" value="Genomic_DNA"/>
</dbReference>
<keyword evidence="3" id="KW-0808">Transferase</keyword>
<dbReference type="Proteomes" id="UP001559623">
    <property type="component" value="Unassembled WGS sequence"/>
</dbReference>
<gene>
    <name evidence="3" type="ORF">QCO44_07605</name>
</gene>
<evidence type="ECO:0000259" key="2">
    <source>
        <dbReference type="Pfam" id="PF13649"/>
    </source>
</evidence>
<organism evidence="3 4">
    <name type="scientific">Selenomonas sputigena</name>
    <dbReference type="NCBI Taxonomy" id="69823"/>
    <lineage>
        <taxon>Bacteria</taxon>
        <taxon>Bacillati</taxon>
        <taxon>Bacillota</taxon>
        <taxon>Negativicutes</taxon>
        <taxon>Selenomonadales</taxon>
        <taxon>Selenomonadaceae</taxon>
        <taxon>Selenomonas</taxon>
    </lineage>
</organism>
<comment type="caution">
    <text evidence="3">The sequence shown here is derived from an EMBL/GenBank/DDBJ whole genome shotgun (WGS) entry which is preliminary data.</text>
</comment>
<name>A0ABV3X5L8_9FIRM</name>
<sequence length="623" mass="71123">MGKNNYDTPLDAEGWGGLYNESMLEQVVHTVKNNLLVSWSRKMLEMTQPGDRVLEIGCGSGETSLALALAGRRATAIDYSESSVALARRAAEVLGVSLDVRLVDATKKLPFPDDSFDFAFQAGLLEHFQKEERIRLLALWRPVCRTMVSMIPNAHSLAYHAGKYLLEKAGAWPWGLEMPQDSLLDEFLLAGYGNVRESTLDAMHAVRAFLPEGHYLRTALERWFTEEPEAGIMGQGYLLLTVGDHTRGDQGHPENEAAPKISVVLPVYNGERYLRESLDSVLAQTMEDFELIVVDDCSTDTTPAILAEYAARDPRIHIIRNRENQRLPRSLNIGFAEARGKYLTWTSDDNVYLPEAFMRMADYLDRFPETMMVNASLDMMDEAGNVTHDESDRFDADPVMSFYDNRIGACFLYRREVPEEIGGYDPEMFLIEDYEYWMRIMLRYGRIGHIKEVLYHYREHAGSLTTTRKNEVAKQSFKARCKHLREIVPRIIEDRALTVLFFCHGFVAHEWQEEQKEIFYEYLPELRRIAFLESRKPLIIYAYDEQYARFAVQQNGGNAAFIAVKDIDGKGEQWEGVPLIAGEELRQKKETYEILVASHVADLYEALEDLGNWGVEKCGIVLA</sequence>
<dbReference type="PANTHER" id="PTHR43685:SF2">
    <property type="entry name" value="GLYCOSYLTRANSFERASE 2-LIKE DOMAIN-CONTAINING PROTEIN"/>
    <property type="match status" value="1"/>
</dbReference>
<dbReference type="CDD" id="cd02440">
    <property type="entry name" value="AdoMet_MTases"/>
    <property type="match status" value="1"/>
</dbReference>
<dbReference type="InterPro" id="IPR029063">
    <property type="entry name" value="SAM-dependent_MTases_sf"/>
</dbReference>
<accession>A0ABV3X5L8</accession>
<dbReference type="InterPro" id="IPR041698">
    <property type="entry name" value="Methyltransf_25"/>
</dbReference>
<feature type="domain" description="Methyltransferase" evidence="2">
    <location>
        <begin position="53"/>
        <end position="145"/>
    </location>
</feature>
<dbReference type="RefSeq" id="WP_368847227.1">
    <property type="nucleotide sequence ID" value="NZ_CP194411.1"/>
</dbReference>
<dbReference type="InterPro" id="IPR029044">
    <property type="entry name" value="Nucleotide-diphossugar_trans"/>
</dbReference>
<evidence type="ECO:0000313" key="4">
    <source>
        <dbReference type="Proteomes" id="UP001559623"/>
    </source>
</evidence>
<dbReference type="InterPro" id="IPR001173">
    <property type="entry name" value="Glyco_trans_2-like"/>
</dbReference>
<dbReference type="Gene3D" id="3.90.550.10">
    <property type="entry name" value="Spore Coat Polysaccharide Biosynthesis Protein SpsA, Chain A"/>
    <property type="match status" value="1"/>
</dbReference>
<dbReference type="GO" id="GO:0016757">
    <property type="term" value="F:glycosyltransferase activity"/>
    <property type="evidence" value="ECO:0007669"/>
    <property type="project" value="UniProtKB-KW"/>
</dbReference>
<evidence type="ECO:0000259" key="1">
    <source>
        <dbReference type="Pfam" id="PF00535"/>
    </source>
</evidence>
<dbReference type="EC" id="2.4.-.-" evidence="3"/>
<evidence type="ECO:0000313" key="3">
    <source>
        <dbReference type="EMBL" id="MEX5285500.1"/>
    </source>
</evidence>
<dbReference type="Gene3D" id="3.40.50.150">
    <property type="entry name" value="Vaccinia Virus protein VP39"/>
    <property type="match status" value="1"/>
</dbReference>
<dbReference type="InterPro" id="IPR050834">
    <property type="entry name" value="Glycosyltransf_2"/>
</dbReference>
<dbReference type="PANTHER" id="PTHR43685">
    <property type="entry name" value="GLYCOSYLTRANSFERASE"/>
    <property type="match status" value="1"/>
</dbReference>
<feature type="domain" description="Glycosyltransferase 2-like" evidence="1">
    <location>
        <begin position="262"/>
        <end position="373"/>
    </location>
</feature>
<reference evidence="3 4" key="1">
    <citation type="submission" date="2023-04" db="EMBL/GenBank/DDBJ databases">
        <title>Genome Sequence of Selenomonas sputigena ATCC 33150.</title>
        <authorList>
            <person name="Miller D.P."/>
            <person name="Anvari S."/>
            <person name="Polson S.W."/>
            <person name="Macdonald M."/>
            <person name="Mcdowell J.V."/>
        </authorList>
    </citation>
    <scope>NUCLEOTIDE SEQUENCE [LARGE SCALE GENOMIC DNA]</scope>
    <source>
        <strain evidence="3 4">ATCC 33150</strain>
    </source>
</reference>
<proteinExistence type="predicted"/>
<protein>
    <submittedName>
        <fullName evidence="3">Glycosyltransferase</fullName>
        <ecNumber evidence="3">2.4.-.-</ecNumber>
    </submittedName>
</protein>
<keyword evidence="3" id="KW-0328">Glycosyltransferase</keyword>
<dbReference type="Pfam" id="PF00535">
    <property type="entry name" value="Glycos_transf_2"/>
    <property type="match status" value="1"/>
</dbReference>
<dbReference type="Pfam" id="PF13649">
    <property type="entry name" value="Methyltransf_25"/>
    <property type="match status" value="1"/>
</dbReference>
<dbReference type="SUPFAM" id="SSF53448">
    <property type="entry name" value="Nucleotide-diphospho-sugar transferases"/>
    <property type="match status" value="1"/>
</dbReference>
<dbReference type="SUPFAM" id="SSF53335">
    <property type="entry name" value="S-adenosyl-L-methionine-dependent methyltransferases"/>
    <property type="match status" value="1"/>
</dbReference>